<proteinExistence type="predicted"/>
<name>A0ACC0WWD9_9STRA</name>
<dbReference type="EMBL" id="CM047580">
    <property type="protein sequence ID" value="KAI9923010.1"/>
    <property type="molecule type" value="Genomic_DNA"/>
</dbReference>
<evidence type="ECO:0000313" key="2">
    <source>
        <dbReference type="Proteomes" id="UP001163321"/>
    </source>
</evidence>
<evidence type="ECO:0000313" key="1">
    <source>
        <dbReference type="EMBL" id="KAI9923010.1"/>
    </source>
</evidence>
<protein>
    <submittedName>
        <fullName evidence="1">Uncharacterized protein</fullName>
    </submittedName>
</protein>
<keyword evidence="2" id="KW-1185">Reference proteome</keyword>
<gene>
    <name evidence="1" type="ORF">PsorP6_002504</name>
</gene>
<dbReference type="Proteomes" id="UP001163321">
    <property type="component" value="Chromosome 1"/>
</dbReference>
<comment type="caution">
    <text evidence="1">The sequence shown here is derived from an EMBL/GenBank/DDBJ whole genome shotgun (WGS) entry which is preliminary data.</text>
</comment>
<reference evidence="1 2" key="1">
    <citation type="journal article" date="2022" name="bioRxiv">
        <title>The genome of the oomycete Peronosclerospora sorghi, a cosmopolitan pathogen of maize and sorghum, is inflated with dispersed pseudogenes.</title>
        <authorList>
            <person name="Fletcher K."/>
            <person name="Martin F."/>
            <person name="Isakeit T."/>
            <person name="Cavanaugh K."/>
            <person name="Magill C."/>
            <person name="Michelmore R."/>
        </authorList>
    </citation>
    <scope>NUCLEOTIDE SEQUENCE [LARGE SCALE GENOMIC DNA]</scope>
    <source>
        <strain evidence="1">P6</strain>
    </source>
</reference>
<accession>A0ACC0WWD9</accession>
<organism evidence="1 2">
    <name type="scientific">Peronosclerospora sorghi</name>
    <dbReference type="NCBI Taxonomy" id="230839"/>
    <lineage>
        <taxon>Eukaryota</taxon>
        <taxon>Sar</taxon>
        <taxon>Stramenopiles</taxon>
        <taxon>Oomycota</taxon>
        <taxon>Peronosporomycetes</taxon>
        <taxon>Peronosporales</taxon>
        <taxon>Peronosporaceae</taxon>
        <taxon>Peronosclerospora</taxon>
    </lineage>
</organism>
<sequence>MNTINDKILPLGAELTDDGKVIIPASRRADGSMRKPIRIRQDYVPQDEVPKYKTVAQRRREQAATASDSFCLDEIPIGKLSLAQETEASVANERPSVDKTSLQEKSRCNLQLTKNKTAVNATDTKVSPAEDHQRQLKKELMKINKRLNEIAKLEDTEKVSLSKQQKQEIRQKTHLQQQRNNIIAELNGATIKRSSDKAIGSCPKVAISM</sequence>